<dbReference type="Pfam" id="PF18052">
    <property type="entry name" value="Rx_N"/>
    <property type="match status" value="1"/>
</dbReference>
<dbReference type="Gene3D" id="3.80.10.10">
    <property type="entry name" value="Ribonuclease Inhibitor"/>
    <property type="match status" value="3"/>
</dbReference>
<organism evidence="13 14">
    <name type="scientific">Paspalum notatum var. saurae</name>
    <dbReference type="NCBI Taxonomy" id="547442"/>
    <lineage>
        <taxon>Eukaryota</taxon>
        <taxon>Viridiplantae</taxon>
        <taxon>Streptophyta</taxon>
        <taxon>Embryophyta</taxon>
        <taxon>Tracheophyta</taxon>
        <taxon>Spermatophyta</taxon>
        <taxon>Magnoliopsida</taxon>
        <taxon>Liliopsida</taxon>
        <taxon>Poales</taxon>
        <taxon>Poaceae</taxon>
        <taxon>PACMAD clade</taxon>
        <taxon>Panicoideae</taxon>
        <taxon>Andropogonodae</taxon>
        <taxon>Paspaleae</taxon>
        <taxon>Paspalinae</taxon>
        <taxon>Paspalum</taxon>
    </lineage>
</organism>
<evidence type="ECO:0000313" key="14">
    <source>
        <dbReference type="Proteomes" id="UP001341281"/>
    </source>
</evidence>
<dbReference type="GO" id="GO:0043531">
    <property type="term" value="F:ADP binding"/>
    <property type="evidence" value="ECO:0007669"/>
    <property type="project" value="InterPro"/>
</dbReference>
<name>A0AAQ3X9W8_PASNO</name>
<dbReference type="InterPro" id="IPR036388">
    <property type="entry name" value="WH-like_DNA-bd_sf"/>
</dbReference>
<feature type="domain" description="Disease resistance protein winged helix" evidence="11">
    <location>
        <begin position="551"/>
        <end position="627"/>
    </location>
</feature>
<evidence type="ECO:0000313" key="13">
    <source>
        <dbReference type="EMBL" id="WVZ88857.1"/>
    </source>
</evidence>
<dbReference type="Proteomes" id="UP001341281">
    <property type="component" value="Chromosome 08"/>
</dbReference>
<dbReference type="PRINTS" id="PR00364">
    <property type="entry name" value="DISEASERSIST"/>
</dbReference>
<evidence type="ECO:0000256" key="1">
    <source>
        <dbReference type="ARBA" id="ARBA00008894"/>
    </source>
</evidence>
<evidence type="ECO:0000259" key="12">
    <source>
        <dbReference type="Pfam" id="PF25019"/>
    </source>
</evidence>
<keyword evidence="5" id="KW-0611">Plant defense</keyword>
<dbReference type="InterPro" id="IPR058922">
    <property type="entry name" value="WHD_DRP"/>
</dbReference>
<keyword evidence="3" id="KW-0677">Repeat</keyword>
<sequence length="1373" mass="154079">MGSSSPNSHQSEAMPDVSTLAFVEDVGLGGGPQGSSSDVGEVGAASGGSSFTSNSGSGAGIFLRISDISPQTNKESMAEIMFAAKLAGTAVGNSTISFWINKAFTCLTDYWKAEGLEDLKGRVLKSMKKVQVVFDVVDPEYIKEQSSALDVWLWEFRDAVEAAEDVIDELDYYELREKAEDHKVSDSGSSSAKLKHKFVKSIKHVGAVDKTVKEFSHRGTLKRLRKALEGLEKSATEIVAILRVAKDLKDIPTGSQKQLNLMNIDNDTGSTLSEPYFVGREEEKQKIVRWLTRTPVEEASEIVRSTHHVPILSIVGHGGMGKTTLAQYVCEDKDVAKDFKVIWVRVSTRFSSTSVTSKILESVTGVNPGAEHLDALQQKLKQELRYVKFFLILDDVWEDKKKKEWESIFAPLRKAESGSRILLTTRMQSVADMAANAMGVEREILELEGLQEHENLKLFNHHVYSGRNPQDFVDLKFIGAQLAQQLGGCPLVTKVVSGYLQCNMSFECWNSFLHDGLVHFKGSEDDVMETLRLSYYCLPAQVQICFRYCSIFSQDYEFRKKDLVQMWMGSGLISQDRKRQRRIEDIGEQILAELTRKSFFEMKFKVVQYSQKKEEYYIMHDLMHELAKYVSAGECTAIIDPSMLEAEDDTIRHLRIACIDKISTEEVKKITRFKNLHTIIIDGPGLIDKDMLRTVENAIEKSKSLRLLRSNLENTFNLPKLTDLKHLRYVHLYRISSEGMCKLVKLYHLLLVDCLTDWKDEPRKVMYFGNIDHLRYVNYGARGIGLFPIGRLTSLQELHNYWLQGSKGNKISAIRNMRTLRELEVFGLENVESLEEADNAKLNEKQYLNSLSLMWSARANGEDGKDDLILDRLKPHANIRKLKISGYCGARLPVWIENLHVKNLVSLELARCLYWEQLPSLGELECLKNLWLEHLPSLQQIGQSSQVSNISCVDSYLPPHLDTLIVRRCKELKKLPILPPSLVHMQISMVGLTEFPMIGTLHGESIETRPSKLQYVSVEGCESLTFLAEGSLLLQRHYIRTISVLCISDCKQLESALLVDEMNDIRELNITNCPKLRAPSEIEGMNLSPSLKSLIIKQSGDLGHLLMKSLDGLTNLSKLAVENCPGLLSFPSGDVCTSLRSLKFLEIIGCENLSSLGGLGSLRSLISLKISSCTKLTAPHEFDGAGAGADDAAANDDNDDIIEEEIQVVPVSSLQIDYLEVDLPSVLNIEPLSSLCHTKGLEIGGGRQMESLPEQWLLQNHKELQSLRVLSASSLESLPPRMRDLRALNFLLLSGAEKLRSLPDLPSSLQRLHVMGCSDELETQIRLRGSPEWNKISHVPKVHIAAVKTVQSPHVFHGGYYFMYGKECSEETI</sequence>
<dbReference type="InterPro" id="IPR002182">
    <property type="entry name" value="NB-ARC"/>
</dbReference>
<evidence type="ECO:0000256" key="4">
    <source>
        <dbReference type="ARBA" id="ARBA00022741"/>
    </source>
</evidence>
<evidence type="ECO:0000259" key="10">
    <source>
        <dbReference type="Pfam" id="PF23247"/>
    </source>
</evidence>
<dbReference type="Gene3D" id="1.10.10.10">
    <property type="entry name" value="Winged helix-like DNA-binding domain superfamily/Winged helix DNA-binding domain"/>
    <property type="match status" value="1"/>
</dbReference>
<dbReference type="SUPFAM" id="SSF52540">
    <property type="entry name" value="P-loop containing nucleoside triphosphate hydrolases"/>
    <property type="match status" value="1"/>
</dbReference>
<feature type="region of interest" description="Disordered" evidence="7">
    <location>
        <begin position="25"/>
        <end position="52"/>
    </location>
</feature>
<evidence type="ECO:0000256" key="5">
    <source>
        <dbReference type="ARBA" id="ARBA00022821"/>
    </source>
</evidence>
<evidence type="ECO:0000259" key="9">
    <source>
        <dbReference type="Pfam" id="PF18052"/>
    </source>
</evidence>
<keyword evidence="14" id="KW-1185">Reference proteome</keyword>
<dbReference type="GO" id="GO:0005524">
    <property type="term" value="F:ATP binding"/>
    <property type="evidence" value="ECO:0007669"/>
    <property type="project" value="UniProtKB-KW"/>
</dbReference>
<accession>A0AAQ3X9W8</accession>
<comment type="similarity">
    <text evidence="1">Belongs to the disease resistance NB-LRR family.</text>
</comment>
<dbReference type="Gene3D" id="3.40.50.300">
    <property type="entry name" value="P-loop containing nucleotide triphosphate hydrolases"/>
    <property type="match status" value="1"/>
</dbReference>
<dbReference type="PANTHER" id="PTHR36766">
    <property type="entry name" value="PLANT BROAD-SPECTRUM MILDEW RESISTANCE PROTEIN RPW8"/>
    <property type="match status" value="1"/>
</dbReference>
<dbReference type="Pfam" id="PF00931">
    <property type="entry name" value="NB-ARC"/>
    <property type="match status" value="1"/>
</dbReference>
<dbReference type="Pfam" id="PF23247">
    <property type="entry name" value="LRR_RPS2"/>
    <property type="match status" value="1"/>
</dbReference>
<reference evidence="13 14" key="1">
    <citation type="submission" date="2024-02" db="EMBL/GenBank/DDBJ databases">
        <title>High-quality chromosome-scale genome assembly of Pensacola bahiagrass (Paspalum notatum Flugge var. saurae).</title>
        <authorList>
            <person name="Vega J.M."/>
            <person name="Podio M."/>
            <person name="Orjuela J."/>
            <person name="Siena L.A."/>
            <person name="Pessino S.C."/>
            <person name="Combes M.C."/>
            <person name="Mariac C."/>
            <person name="Albertini E."/>
            <person name="Pupilli F."/>
            <person name="Ortiz J.P.A."/>
            <person name="Leblanc O."/>
        </authorList>
    </citation>
    <scope>NUCLEOTIDE SEQUENCE [LARGE SCALE GENOMIC DNA]</scope>
    <source>
        <strain evidence="13">R1</strain>
        <tissue evidence="13">Leaf</tissue>
    </source>
</reference>
<dbReference type="InterPro" id="IPR027417">
    <property type="entry name" value="P-loop_NTPase"/>
</dbReference>
<evidence type="ECO:0000256" key="2">
    <source>
        <dbReference type="ARBA" id="ARBA00022614"/>
    </source>
</evidence>
<dbReference type="Pfam" id="PF23559">
    <property type="entry name" value="WHD_DRP"/>
    <property type="match status" value="1"/>
</dbReference>
<evidence type="ECO:0000259" key="11">
    <source>
        <dbReference type="Pfam" id="PF23559"/>
    </source>
</evidence>
<evidence type="ECO:0000259" key="8">
    <source>
        <dbReference type="Pfam" id="PF00931"/>
    </source>
</evidence>
<feature type="domain" description="NB-ARC" evidence="8">
    <location>
        <begin position="297"/>
        <end position="465"/>
    </location>
</feature>
<evidence type="ECO:0000256" key="3">
    <source>
        <dbReference type="ARBA" id="ARBA00022737"/>
    </source>
</evidence>
<dbReference type="Pfam" id="PF25019">
    <property type="entry name" value="LRR_R13L1-DRL21"/>
    <property type="match status" value="1"/>
</dbReference>
<feature type="domain" description="Disease resistance protein At4g27190-like leucine-rich repeats" evidence="10">
    <location>
        <begin position="1024"/>
        <end position="1151"/>
    </location>
</feature>
<dbReference type="GO" id="GO:0051707">
    <property type="term" value="P:response to other organism"/>
    <property type="evidence" value="ECO:0007669"/>
    <property type="project" value="UniProtKB-ARBA"/>
</dbReference>
<feature type="domain" description="R13L1/DRL21-like LRR repeat region" evidence="12">
    <location>
        <begin position="811"/>
        <end position="934"/>
    </location>
</feature>
<protein>
    <submittedName>
        <fullName evidence="13">Uncharacterized protein</fullName>
    </submittedName>
</protein>
<dbReference type="InterPro" id="IPR057135">
    <property type="entry name" value="At4g27190-like_LRR"/>
</dbReference>
<dbReference type="InterPro" id="IPR041118">
    <property type="entry name" value="Rx_N"/>
</dbReference>
<keyword evidence="2" id="KW-0433">Leucine-rich repeat</keyword>
<feature type="domain" description="Disease resistance N-terminal" evidence="9">
    <location>
        <begin position="96"/>
        <end position="184"/>
    </location>
</feature>
<keyword evidence="6" id="KW-0067">ATP-binding</keyword>
<dbReference type="GO" id="GO:0006952">
    <property type="term" value="P:defense response"/>
    <property type="evidence" value="ECO:0007669"/>
    <property type="project" value="UniProtKB-KW"/>
</dbReference>
<dbReference type="SUPFAM" id="SSF52058">
    <property type="entry name" value="L domain-like"/>
    <property type="match status" value="1"/>
</dbReference>
<evidence type="ECO:0000256" key="7">
    <source>
        <dbReference type="SAM" id="MobiDB-lite"/>
    </source>
</evidence>
<dbReference type="PANTHER" id="PTHR36766:SF30">
    <property type="entry name" value="TIR-NBS TYPE DISEASE RESISTANCE PROTEIN-RELATED"/>
    <property type="match status" value="1"/>
</dbReference>
<keyword evidence="4" id="KW-0547">Nucleotide-binding</keyword>
<dbReference type="InterPro" id="IPR056789">
    <property type="entry name" value="LRR_R13L1-DRL21"/>
</dbReference>
<dbReference type="EMBL" id="CP144752">
    <property type="protein sequence ID" value="WVZ88857.1"/>
    <property type="molecule type" value="Genomic_DNA"/>
</dbReference>
<evidence type="ECO:0000256" key="6">
    <source>
        <dbReference type="ARBA" id="ARBA00022840"/>
    </source>
</evidence>
<feature type="compositionally biased region" description="Low complexity" evidence="7">
    <location>
        <begin position="34"/>
        <end position="52"/>
    </location>
</feature>
<dbReference type="InterPro" id="IPR032675">
    <property type="entry name" value="LRR_dom_sf"/>
</dbReference>
<gene>
    <name evidence="13" type="ORF">U9M48_035324</name>
</gene>
<proteinExistence type="inferred from homology"/>